<evidence type="ECO:0000313" key="2">
    <source>
        <dbReference type="EMBL" id="EPX58935.1"/>
    </source>
</evidence>
<name>S9P385_CYSF2</name>
<comment type="caution">
    <text evidence="2">The sequence shown here is derived from an EMBL/GenBank/DDBJ whole genome shotgun (WGS) entry which is preliminary data.</text>
</comment>
<gene>
    <name evidence="2" type="ORF">D187_003650</name>
</gene>
<proteinExistence type="predicted"/>
<protein>
    <submittedName>
        <fullName evidence="2">Uncharacterized protein</fullName>
    </submittedName>
</protein>
<evidence type="ECO:0000313" key="3">
    <source>
        <dbReference type="Proteomes" id="UP000011682"/>
    </source>
</evidence>
<organism evidence="2 3">
    <name type="scientific">Cystobacter fuscus (strain ATCC 25194 / DSM 2262 / NBRC 100088 / M29)</name>
    <dbReference type="NCBI Taxonomy" id="1242864"/>
    <lineage>
        <taxon>Bacteria</taxon>
        <taxon>Pseudomonadati</taxon>
        <taxon>Myxococcota</taxon>
        <taxon>Myxococcia</taxon>
        <taxon>Myxococcales</taxon>
        <taxon>Cystobacterineae</taxon>
        <taxon>Archangiaceae</taxon>
        <taxon>Cystobacter</taxon>
    </lineage>
</organism>
<feature type="region of interest" description="Disordered" evidence="1">
    <location>
        <begin position="17"/>
        <end position="45"/>
    </location>
</feature>
<reference evidence="2" key="1">
    <citation type="submission" date="2013-05" db="EMBL/GenBank/DDBJ databases">
        <title>Genome assembly of Cystobacter fuscus DSM 2262.</title>
        <authorList>
            <person name="Sharma G."/>
            <person name="Khatri I."/>
            <person name="Kaur C."/>
            <person name="Mayilraj S."/>
            <person name="Subramanian S."/>
        </authorList>
    </citation>
    <scope>NUCLEOTIDE SEQUENCE [LARGE SCALE GENOMIC DNA]</scope>
    <source>
        <strain evidence="2">DSM 2262</strain>
    </source>
</reference>
<evidence type="ECO:0000256" key="1">
    <source>
        <dbReference type="SAM" id="MobiDB-lite"/>
    </source>
</evidence>
<accession>S9P385</accession>
<dbReference type="Proteomes" id="UP000011682">
    <property type="component" value="Unassembled WGS sequence"/>
</dbReference>
<keyword evidence="3" id="KW-1185">Reference proteome</keyword>
<sequence>MLHRKLLGGIRVWSEPSVRGRSAPTMPRPRVPVREALHSESTPSG</sequence>
<dbReference type="EMBL" id="ANAH02000021">
    <property type="protein sequence ID" value="EPX58935.1"/>
    <property type="molecule type" value="Genomic_DNA"/>
</dbReference>
<dbReference type="AlphaFoldDB" id="S9P385"/>